<feature type="region of interest" description="Disordered" evidence="1">
    <location>
        <begin position="486"/>
        <end position="588"/>
    </location>
</feature>
<feature type="domain" description="PWWP" evidence="2">
    <location>
        <begin position="137"/>
        <end position="220"/>
    </location>
</feature>
<feature type="compositionally biased region" description="Basic residues" evidence="1">
    <location>
        <begin position="102"/>
        <end position="112"/>
    </location>
</feature>
<gene>
    <name evidence="3" type="ORF">ASPVEDRAFT_123152</name>
</gene>
<feature type="compositionally biased region" description="Basic and acidic residues" evidence="1">
    <location>
        <begin position="316"/>
        <end position="326"/>
    </location>
</feature>
<dbReference type="SMART" id="SM00293">
    <property type="entry name" value="PWWP"/>
    <property type="match status" value="1"/>
</dbReference>
<dbReference type="InterPro" id="IPR035441">
    <property type="entry name" value="TFIIS/LEDGF_dom_sf"/>
</dbReference>
<evidence type="ECO:0000256" key="1">
    <source>
        <dbReference type="SAM" id="MobiDB-lite"/>
    </source>
</evidence>
<name>A0A1L9P8C1_ASPVE</name>
<accession>A0A1L9P8C1</accession>
<evidence type="ECO:0000313" key="4">
    <source>
        <dbReference type="Proteomes" id="UP000184073"/>
    </source>
</evidence>
<dbReference type="EMBL" id="KV878126">
    <property type="protein sequence ID" value="OJI97790.1"/>
    <property type="molecule type" value="Genomic_DNA"/>
</dbReference>
<feature type="compositionally biased region" description="Basic and acidic residues" evidence="1">
    <location>
        <begin position="278"/>
        <end position="297"/>
    </location>
</feature>
<dbReference type="AlphaFoldDB" id="A0A1L9P8C1"/>
<keyword evidence="4" id="KW-1185">Reference proteome</keyword>
<feature type="compositionally biased region" description="Basic and acidic residues" evidence="1">
    <location>
        <begin position="555"/>
        <end position="588"/>
    </location>
</feature>
<dbReference type="VEuPathDB" id="FungiDB:ASPVEDRAFT_123152"/>
<dbReference type="Gene3D" id="2.30.30.140">
    <property type="match status" value="1"/>
</dbReference>
<evidence type="ECO:0000259" key="2">
    <source>
        <dbReference type="PROSITE" id="PS50812"/>
    </source>
</evidence>
<dbReference type="Proteomes" id="UP000184073">
    <property type="component" value="Unassembled WGS sequence"/>
</dbReference>
<proteinExistence type="predicted"/>
<dbReference type="PROSITE" id="PS50812">
    <property type="entry name" value="PWWP"/>
    <property type="match status" value="1"/>
</dbReference>
<dbReference type="Gene3D" id="1.20.930.10">
    <property type="entry name" value="Conserved domain common to transcription factors TFIIS, elongin A, CRSP70"/>
    <property type="match status" value="1"/>
</dbReference>
<dbReference type="InterPro" id="IPR000313">
    <property type="entry name" value="PWWP_dom"/>
</dbReference>
<sequence length="588" mass="64119">MAEANTTPSAPAPEAGEASAERAPAEVQAGPQESATEPSKENAENEANGADEKPAESTTAQEDKKESSDAAAEKPNTSTESADAKKSDEGPAAPEPNGTPKSTKKSSAKRKSTGGDTKSKLSRKKSMTRIPQLDAKPGDYYLARLRSFAPWPAIVCDEEILPQTLLDSRPVTAQREDGTYREDYADGGKRAAERTFPVMFLHTNEFAWIPSTDLTPLDPATCKDVSEKGKSKSLVAAYGVAAEGHDLAYYKEMLADHQRAIQQEEEEREAAAASKAAAKAERDAKKNKRKSMDIHDDVDAEDEGGKPAKSSKKRKKDAEAESEKPSKTPKTGTKLKLTTPKAPTEESGKKAAGSSKAKQSASKKGKKAAAGDGSDESRPVSKDPEPQVNLEEAKKKREREVLFVRHRLQKGFISRDHPPKEEEMSQMSTYFNKLEKLGDLEVSIIRETKIHKVLRMILKLPNIPRDEEFNFRKRALDVLSKWKNVLDSDRGTPSQEKEKDEKPKANGVGKEKEGTETPSKTEKEDDTKLDSPEQDTPMPDADEKKTEDTPAPAKSDADKAAPEPAEKEDEKEKPAGEAAEEKTAEAAA</sequence>
<dbReference type="GO" id="GO:0005739">
    <property type="term" value="C:mitochondrion"/>
    <property type="evidence" value="ECO:0007669"/>
    <property type="project" value="InterPro"/>
</dbReference>
<feature type="compositionally biased region" description="Low complexity" evidence="1">
    <location>
        <begin position="8"/>
        <end position="18"/>
    </location>
</feature>
<evidence type="ECO:0000313" key="3">
    <source>
        <dbReference type="EMBL" id="OJI97790.1"/>
    </source>
</evidence>
<dbReference type="RefSeq" id="XP_040663553.1">
    <property type="nucleotide sequence ID" value="XM_040806055.1"/>
</dbReference>
<dbReference type="STRING" id="1036611.A0A1L9P8C1"/>
<feature type="compositionally biased region" description="Basic and acidic residues" evidence="1">
    <location>
        <begin position="375"/>
        <end position="397"/>
    </location>
</feature>
<protein>
    <recommendedName>
        <fullName evidence="2">PWWP domain-containing protein</fullName>
    </recommendedName>
</protein>
<dbReference type="GeneID" id="63721566"/>
<dbReference type="OrthoDB" id="62853at2759"/>
<feature type="compositionally biased region" description="Low complexity" evidence="1">
    <location>
        <begin position="328"/>
        <end position="342"/>
    </location>
</feature>
<feature type="region of interest" description="Disordered" evidence="1">
    <location>
        <begin position="261"/>
        <end position="397"/>
    </location>
</feature>
<feature type="compositionally biased region" description="Basic and acidic residues" evidence="1">
    <location>
        <begin position="50"/>
        <end position="72"/>
    </location>
</feature>
<dbReference type="PANTHER" id="PTHR22910">
    <property type="entry name" value="PROTEIN MGARP"/>
    <property type="match status" value="1"/>
</dbReference>
<feature type="compositionally biased region" description="Basic and acidic residues" evidence="1">
    <location>
        <begin position="486"/>
        <end position="531"/>
    </location>
</feature>
<dbReference type="SUPFAM" id="SSF63748">
    <property type="entry name" value="Tudor/PWWP/MBT"/>
    <property type="match status" value="1"/>
</dbReference>
<organism evidence="3 4">
    <name type="scientific">Aspergillus versicolor CBS 583.65</name>
    <dbReference type="NCBI Taxonomy" id="1036611"/>
    <lineage>
        <taxon>Eukaryota</taxon>
        <taxon>Fungi</taxon>
        <taxon>Dikarya</taxon>
        <taxon>Ascomycota</taxon>
        <taxon>Pezizomycotina</taxon>
        <taxon>Eurotiomycetes</taxon>
        <taxon>Eurotiomycetidae</taxon>
        <taxon>Eurotiales</taxon>
        <taxon>Aspergillaceae</taxon>
        <taxon>Aspergillus</taxon>
        <taxon>Aspergillus subgen. Nidulantes</taxon>
    </lineage>
</organism>
<dbReference type="InterPro" id="IPR026093">
    <property type="entry name" value="MGARP"/>
</dbReference>
<dbReference type="Pfam" id="PF00855">
    <property type="entry name" value="PWWP"/>
    <property type="match status" value="1"/>
</dbReference>
<dbReference type="PANTHER" id="PTHR22910:SF6">
    <property type="entry name" value="PROTEIN MGARP"/>
    <property type="match status" value="1"/>
</dbReference>
<feature type="compositionally biased region" description="Low complexity" evidence="1">
    <location>
        <begin position="350"/>
        <end position="360"/>
    </location>
</feature>
<reference evidence="4" key="1">
    <citation type="journal article" date="2017" name="Genome Biol.">
        <title>Comparative genomics reveals high biological diversity and specific adaptations in the industrially and medically important fungal genus Aspergillus.</title>
        <authorList>
            <person name="de Vries R.P."/>
            <person name="Riley R."/>
            <person name="Wiebenga A."/>
            <person name="Aguilar-Osorio G."/>
            <person name="Amillis S."/>
            <person name="Uchima C.A."/>
            <person name="Anderluh G."/>
            <person name="Asadollahi M."/>
            <person name="Askin M."/>
            <person name="Barry K."/>
            <person name="Battaglia E."/>
            <person name="Bayram O."/>
            <person name="Benocci T."/>
            <person name="Braus-Stromeyer S.A."/>
            <person name="Caldana C."/>
            <person name="Canovas D."/>
            <person name="Cerqueira G.C."/>
            <person name="Chen F."/>
            <person name="Chen W."/>
            <person name="Choi C."/>
            <person name="Clum A."/>
            <person name="Dos Santos R.A."/>
            <person name="Damasio A.R."/>
            <person name="Diallinas G."/>
            <person name="Emri T."/>
            <person name="Fekete E."/>
            <person name="Flipphi M."/>
            <person name="Freyberg S."/>
            <person name="Gallo A."/>
            <person name="Gournas C."/>
            <person name="Habgood R."/>
            <person name="Hainaut M."/>
            <person name="Harispe M.L."/>
            <person name="Henrissat B."/>
            <person name="Hilden K.S."/>
            <person name="Hope R."/>
            <person name="Hossain A."/>
            <person name="Karabika E."/>
            <person name="Karaffa L."/>
            <person name="Karanyi Z."/>
            <person name="Krasevec N."/>
            <person name="Kuo A."/>
            <person name="Kusch H."/>
            <person name="LaButti K."/>
            <person name="Lagendijk E.L."/>
            <person name="Lapidus A."/>
            <person name="Levasseur A."/>
            <person name="Lindquist E."/>
            <person name="Lipzen A."/>
            <person name="Logrieco A.F."/>
            <person name="MacCabe A."/>
            <person name="Maekelae M.R."/>
            <person name="Malavazi I."/>
            <person name="Melin P."/>
            <person name="Meyer V."/>
            <person name="Mielnichuk N."/>
            <person name="Miskei M."/>
            <person name="Molnar A.P."/>
            <person name="Mule G."/>
            <person name="Ngan C.Y."/>
            <person name="Orejas M."/>
            <person name="Orosz E."/>
            <person name="Ouedraogo J.P."/>
            <person name="Overkamp K.M."/>
            <person name="Park H.-S."/>
            <person name="Perrone G."/>
            <person name="Piumi F."/>
            <person name="Punt P.J."/>
            <person name="Ram A.F."/>
            <person name="Ramon A."/>
            <person name="Rauscher S."/>
            <person name="Record E."/>
            <person name="Riano-Pachon D.M."/>
            <person name="Robert V."/>
            <person name="Roehrig J."/>
            <person name="Ruller R."/>
            <person name="Salamov A."/>
            <person name="Salih N.S."/>
            <person name="Samson R.A."/>
            <person name="Sandor E."/>
            <person name="Sanguinetti M."/>
            <person name="Schuetze T."/>
            <person name="Sepcic K."/>
            <person name="Shelest E."/>
            <person name="Sherlock G."/>
            <person name="Sophianopoulou V."/>
            <person name="Squina F.M."/>
            <person name="Sun H."/>
            <person name="Susca A."/>
            <person name="Todd R.B."/>
            <person name="Tsang A."/>
            <person name="Unkles S.E."/>
            <person name="van de Wiele N."/>
            <person name="van Rossen-Uffink D."/>
            <person name="Oliveira J.V."/>
            <person name="Vesth T.C."/>
            <person name="Visser J."/>
            <person name="Yu J.-H."/>
            <person name="Zhou M."/>
            <person name="Andersen M.R."/>
            <person name="Archer D.B."/>
            <person name="Baker S.E."/>
            <person name="Benoit I."/>
            <person name="Brakhage A.A."/>
            <person name="Braus G.H."/>
            <person name="Fischer R."/>
            <person name="Frisvad J.C."/>
            <person name="Goldman G.H."/>
            <person name="Houbraken J."/>
            <person name="Oakley B."/>
            <person name="Pocsi I."/>
            <person name="Scazzocchio C."/>
            <person name="Seiboth B."/>
            <person name="vanKuyk P.A."/>
            <person name="Wortman J."/>
            <person name="Dyer P.S."/>
            <person name="Grigoriev I.V."/>
        </authorList>
    </citation>
    <scope>NUCLEOTIDE SEQUENCE [LARGE SCALE GENOMIC DNA]</scope>
    <source>
        <strain evidence="4">CBS 583.65</strain>
    </source>
</reference>
<feature type="region of interest" description="Disordered" evidence="1">
    <location>
        <begin position="1"/>
        <end position="132"/>
    </location>
</feature>